<keyword evidence="5" id="KW-1185">Reference proteome</keyword>
<evidence type="ECO:0000256" key="1">
    <source>
        <dbReference type="SAM" id="MobiDB-lite"/>
    </source>
</evidence>
<protein>
    <submittedName>
        <fullName evidence="4">Phage terminase large subunit family protein</fullName>
    </submittedName>
</protein>
<dbReference type="InterPro" id="IPR046454">
    <property type="entry name" value="GpA_endonuclease"/>
</dbReference>
<feature type="compositionally biased region" description="Basic and acidic residues" evidence="1">
    <location>
        <begin position="520"/>
        <end position="532"/>
    </location>
</feature>
<dbReference type="GO" id="GO:0016887">
    <property type="term" value="F:ATP hydrolysis activity"/>
    <property type="evidence" value="ECO:0007669"/>
    <property type="project" value="InterPro"/>
</dbReference>
<dbReference type="RefSeq" id="WP_182811566.1">
    <property type="nucleotide sequence ID" value="NZ_JACJFM010000052.1"/>
</dbReference>
<organism evidence="4 5">
    <name type="scientific">Oceanospirillum sediminis</name>
    <dbReference type="NCBI Taxonomy" id="2760088"/>
    <lineage>
        <taxon>Bacteria</taxon>
        <taxon>Pseudomonadati</taxon>
        <taxon>Pseudomonadota</taxon>
        <taxon>Gammaproteobacteria</taxon>
        <taxon>Oceanospirillales</taxon>
        <taxon>Oceanospirillaceae</taxon>
        <taxon>Oceanospirillum</taxon>
    </lineage>
</organism>
<name>A0A839IWR0_9GAMM</name>
<dbReference type="EMBL" id="JACJFM010000052">
    <property type="protein sequence ID" value="MBB1489401.1"/>
    <property type="molecule type" value="Genomic_DNA"/>
</dbReference>
<feature type="domain" description="Phage terminase large subunit GpA ATPase" evidence="2">
    <location>
        <begin position="6"/>
        <end position="155"/>
    </location>
</feature>
<feature type="region of interest" description="Disordered" evidence="1">
    <location>
        <begin position="511"/>
        <end position="607"/>
    </location>
</feature>
<feature type="domain" description="Terminase large subunit GpA endonuclease" evidence="3">
    <location>
        <begin position="185"/>
        <end position="481"/>
    </location>
</feature>
<evidence type="ECO:0000259" key="2">
    <source>
        <dbReference type="Pfam" id="PF05876"/>
    </source>
</evidence>
<dbReference type="GO" id="GO:0004519">
    <property type="term" value="F:endonuclease activity"/>
    <property type="evidence" value="ECO:0007669"/>
    <property type="project" value="InterPro"/>
</dbReference>
<proteinExistence type="predicted"/>
<dbReference type="AlphaFoldDB" id="A0A839IWR0"/>
<evidence type="ECO:0000259" key="3">
    <source>
        <dbReference type="Pfam" id="PF20454"/>
    </source>
</evidence>
<evidence type="ECO:0000313" key="5">
    <source>
        <dbReference type="Proteomes" id="UP000565262"/>
    </source>
</evidence>
<gene>
    <name evidence="4" type="ORF">H4O21_22580</name>
</gene>
<dbReference type="Proteomes" id="UP000565262">
    <property type="component" value="Unassembled WGS sequence"/>
</dbReference>
<comment type="caution">
    <text evidence="4">The sequence shown here is derived from an EMBL/GenBank/DDBJ whole genome shotgun (WGS) entry which is preliminary data.</text>
</comment>
<feature type="compositionally biased region" description="Basic and acidic residues" evidence="1">
    <location>
        <begin position="553"/>
        <end position="563"/>
    </location>
</feature>
<dbReference type="InterPro" id="IPR046453">
    <property type="entry name" value="GpA_ATPase"/>
</dbReference>
<sequence>MTGQLNSYDGGFLKLVGSNSPGNVKSTSKVGLAIVEEPDDTADNVADQGDAIGLLEERLKRYVGSKLIVGGTPAVKGLSKTEKRLEQTDQRVLPVVCHECGLSHVLKFDNVVWDTASGTENHPVFGRADPSSAVYICPECGTEWDDWQRQENIRNTCYQAYEAGDKLCGWTPTAKTGNRVGFIGLNELYVCIPGTSLGKVVEDYLAAVHAQKQGDDTLMRKFINQKLGEAYEYKDDNVTADELREKAEDYQELLIPLAGLILIAGIDIQRDRIAIIIRAYGRGNESWLIYWGEIWAHRDINDINDPCWIELDRMLFGGYQHESGAILNITAASLDTSDGVTQGATYHYVRTRENKGVNLMAIKGAQSADALPVAVPRSNDLSVNRSKADKLGLKLWRVGTQLIKDGLASRLKLQGNGPNRMHIYQGVRADYFEQMTGEVKAPGKQRNQLIWQPKAGKAIEAWDCEVYCDHAARVEKLQMKKATWWDHKEHTVLQVDLLAAEAQDVIAMVDHYPGQDEPEPENRRASPERRAETPAGPDAVDRQAAAQTTDAESTEHKPADSQPRRPRTLKPRTSTRNEQPEPEPTENNPSGKARTLAELGRMMRGKD</sequence>
<reference evidence="4 5" key="1">
    <citation type="submission" date="2020-08" db="EMBL/GenBank/DDBJ databases">
        <title>Oceanospirillum sp. nov. isolated from marine sediment.</title>
        <authorList>
            <person name="Ji X."/>
        </authorList>
    </citation>
    <scope>NUCLEOTIDE SEQUENCE [LARGE SCALE GENOMIC DNA]</scope>
    <source>
        <strain evidence="4 5">D5</strain>
    </source>
</reference>
<evidence type="ECO:0000313" key="4">
    <source>
        <dbReference type="EMBL" id="MBB1489401.1"/>
    </source>
</evidence>
<dbReference type="Pfam" id="PF05876">
    <property type="entry name" value="GpA_ATPase"/>
    <property type="match status" value="1"/>
</dbReference>
<accession>A0A839IWR0</accession>
<dbReference type="Pfam" id="PF20454">
    <property type="entry name" value="GpA_nuclease"/>
    <property type="match status" value="1"/>
</dbReference>